<dbReference type="Gene3D" id="2.40.50.140">
    <property type="entry name" value="Nucleic acid-binding proteins"/>
    <property type="match status" value="1"/>
</dbReference>
<dbReference type="AlphaFoldDB" id="A0A1J3K5H2"/>
<gene>
    <name evidence="2" type="ORF">MP_TR26755_c0_g1_i1_g.78747</name>
</gene>
<proteinExistence type="predicted"/>
<dbReference type="CDD" id="cd04480">
    <property type="entry name" value="RPA1_DBD_A_like"/>
    <property type="match status" value="1"/>
</dbReference>
<evidence type="ECO:0000259" key="1">
    <source>
        <dbReference type="Pfam" id="PF02721"/>
    </source>
</evidence>
<protein>
    <recommendedName>
        <fullName evidence="1">Replication protein A 70 kDa DNA-binding subunit B/D first OB fold domain-containing protein</fullName>
    </recommendedName>
</protein>
<dbReference type="Pfam" id="PF02721">
    <property type="entry name" value="DUF223"/>
    <property type="match status" value="1"/>
</dbReference>
<dbReference type="InterPro" id="IPR003871">
    <property type="entry name" value="RFA1B/D_OB_1st"/>
</dbReference>
<dbReference type="EMBL" id="GEVM01005907">
    <property type="protein sequence ID" value="JAV00032.1"/>
    <property type="molecule type" value="Transcribed_RNA"/>
</dbReference>
<dbReference type="InterPro" id="IPR012340">
    <property type="entry name" value="NA-bd_OB-fold"/>
</dbReference>
<organism evidence="2">
    <name type="scientific">Noccaea caerulescens</name>
    <name type="common">Alpine penny-cress</name>
    <name type="synonym">Thlaspi caerulescens</name>
    <dbReference type="NCBI Taxonomy" id="107243"/>
    <lineage>
        <taxon>Eukaryota</taxon>
        <taxon>Viridiplantae</taxon>
        <taxon>Streptophyta</taxon>
        <taxon>Embryophyta</taxon>
        <taxon>Tracheophyta</taxon>
        <taxon>Spermatophyta</taxon>
        <taxon>Magnoliopsida</taxon>
        <taxon>eudicotyledons</taxon>
        <taxon>Gunneridae</taxon>
        <taxon>Pentapetalae</taxon>
        <taxon>rosids</taxon>
        <taxon>malvids</taxon>
        <taxon>Brassicales</taxon>
        <taxon>Brassicaceae</taxon>
        <taxon>Coluteocarpeae</taxon>
        <taxon>Noccaea</taxon>
    </lineage>
</organism>
<accession>A0A1J3K5H2</accession>
<sequence>MPLDLTPVSQLNSMEIIALMSRSGGFHPQDKPEKGYMIQGYVKTKLVKKFKNQLKEGECPDIMNLEVLENNGDYRGTTHLYKISFLFLSISSRLHSNLLT</sequence>
<reference evidence="2" key="1">
    <citation type="submission" date="2016-07" db="EMBL/GenBank/DDBJ databases">
        <title>De novo transcriptome assembly of four accessions of the metal hyperaccumulator plant Noccaea caerulescens.</title>
        <authorList>
            <person name="Blande D."/>
            <person name="Halimaa P."/>
            <person name="Tervahauta A.I."/>
            <person name="Aarts M.G."/>
            <person name="Karenlampi S.O."/>
        </authorList>
    </citation>
    <scope>NUCLEOTIDE SEQUENCE</scope>
</reference>
<evidence type="ECO:0000313" key="2">
    <source>
        <dbReference type="EMBL" id="JAV00032.1"/>
    </source>
</evidence>
<name>A0A1J3K5H2_NOCCA</name>
<feature type="domain" description="Replication protein A 70 kDa DNA-binding subunit B/D first OB fold" evidence="1">
    <location>
        <begin position="33"/>
        <end position="86"/>
    </location>
</feature>